<reference evidence="10 11" key="1">
    <citation type="submission" date="2024-05" db="EMBL/GenBank/DDBJ databases">
        <title>Long read based assembly of the Candida bracarensis genome reveals expanded adhesin content.</title>
        <authorList>
            <person name="Marcet-Houben M."/>
            <person name="Ksiezopolska E."/>
            <person name="Gabaldon T."/>
        </authorList>
    </citation>
    <scope>NUCLEOTIDE SEQUENCE [LARGE SCALE GENOMIC DNA]</scope>
    <source>
        <strain evidence="10 11">CBM6</strain>
    </source>
</reference>
<proteinExistence type="inferred from homology"/>
<protein>
    <recommendedName>
        <fullName evidence="3">Inheritance of peroxisomes protein 2</fullName>
    </recommendedName>
</protein>
<accession>A0ABR4NQ00</accession>
<keyword evidence="7" id="KW-0576">Peroxisome</keyword>
<name>A0ABR4NQ00_9SACH</name>
<comment type="subcellular location">
    <subcellularLocation>
        <location evidence="1">Peroxisome membrane</location>
        <topology evidence="1">Single-pass membrane protein</topology>
    </subcellularLocation>
</comment>
<evidence type="ECO:0000256" key="3">
    <source>
        <dbReference type="ARBA" id="ARBA00021399"/>
    </source>
</evidence>
<dbReference type="PRINTS" id="PR02104">
    <property type="entry name" value="INPROXISOME2"/>
</dbReference>
<comment type="caution">
    <text evidence="10">The sequence shown here is derived from an EMBL/GenBank/DDBJ whole genome shotgun (WGS) entry which is preliminary data.</text>
</comment>
<keyword evidence="5" id="KW-1133">Transmembrane helix</keyword>
<keyword evidence="11" id="KW-1185">Reference proteome</keyword>
<evidence type="ECO:0000256" key="8">
    <source>
        <dbReference type="ARBA" id="ARBA00023170"/>
    </source>
</evidence>
<evidence type="ECO:0000256" key="2">
    <source>
        <dbReference type="ARBA" id="ARBA00007231"/>
    </source>
</evidence>
<keyword evidence="6" id="KW-0472">Membrane</keyword>
<sequence length="687" mass="80026">MEVEVPFNVLSNWRGRVMNKYADPVPKHVVFEDDLNSKGEKDSCVVPDQSKWQNKVRKNNWNEEIVNKVFHSVSWVSDEQFLEELRYTLITSPLLNDFTPRQLSYSISNSIMDFHKNGVRHNLLEKTLITKLGSLKVYTVNKNFELRQTVDFLRTHRNAYSLLKYLLGQNKYARRKIVTVILITLYLGYEQSHFHSQYKKFSLLIQLQNMVKKSQRFDTLLKKFYNKHLDVRDQNEKLEPILFSVGTLTVIKYFQFAEYLISFTNMEQLSKYCGIYGIQINALYALKNPQGHGGGLIRIDEIISQTEVLRKFILCCFLSLRCGVDCEPYTMKGFAIALDKIFPKADIINPDRSSEWRSLVAVTKKFNQDTDNLFCSLNEQKELLYWVEDEELEAVEARRDSLSTIDPYHSKYGNNNGTVNEVLYHLQVLEQNLLSLPNEVPEKEIQALLSNHVHQIRHVITKNLRTRSKYNIFSNSGNSRSSMSGKGLFLDVLKSPIENQVSNFEQMGVLKPVITTISDNDELESILSINNEERFTEDANDHHTYEYSGISPKIFSQKATMREFDVYDESQFDEGNWTPTHVAGSSLEKLSDDQLRNKLNEKIRVFATENKKNRERLRTKKSLELLRGSSDPLPLVDRTNRENSYSDMQGMLKRETVTNRKRKDKRLYSEETIPLFYELSEMISNKS</sequence>
<evidence type="ECO:0000256" key="5">
    <source>
        <dbReference type="ARBA" id="ARBA00022989"/>
    </source>
</evidence>
<organism evidence="10 11">
    <name type="scientific">Nakaseomyces bracarensis</name>
    <dbReference type="NCBI Taxonomy" id="273131"/>
    <lineage>
        <taxon>Eukaryota</taxon>
        <taxon>Fungi</taxon>
        <taxon>Dikarya</taxon>
        <taxon>Ascomycota</taxon>
        <taxon>Saccharomycotina</taxon>
        <taxon>Saccharomycetes</taxon>
        <taxon>Saccharomycetales</taxon>
        <taxon>Saccharomycetaceae</taxon>
        <taxon>Nakaseomyces</taxon>
    </lineage>
</organism>
<dbReference type="InterPro" id="IPR026235">
    <property type="entry name" value="INP2"/>
</dbReference>
<evidence type="ECO:0000256" key="6">
    <source>
        <dbReference type="ARBA" id="ARBA00023136"/>
    </source>
</evidence>
<evidence type="ECO:0000313" key="10">
    <source>
        <dbReference type="EMBL" id="KAL3230169.1"/>
    </source>
</evidence>
<dbReference type="EMBL" id="JBEVYD010000010">
    <property type="protein sequence ID" value="KAL3230169.1"/>
    <property type="molecule type" value="Genomic_DNA"/>
</dbReference>
<evidence type="ECO:0000256" key="1">
    <source>
        <dbReference type="ARBA" id="ARBA00004549"/>
    </source>
</evidence>
<evidence type="ECO:0000256" key="9">
    <source>
        <dbReference type="ARBA" id="ARBA00023180"/>
    </source>
</evidence>
<evidence type="ECO:0000256" key="4">
    <source>
        <dbReference type="ARBA" id="ARBA00022692"/>
    </source>
</evidence>
<dbReference type="Proteomes" id="UP001623330">
    <property type="component" value="Unassembled WGS sequence"/>
</dbReference>
<evidence type="ECO:0000313" key="11">
    <source>
        <dbReference type="Proteomes" id="UP001623330"/>
    </source>
</evidence>
<keyword evidence="8" id="KW-0675">Receptor</keyword>
<evidence type="ECO:0000256" key="7">
    <source>
        <dbReference type="ARBA" id="ARBA00023140"/>
    </source>
</evidence>
<gene>
    <name evidence="10" type="ORF">RNJ44_01532</name>
</gene>
<comment type="similarity">
    <text evidence="2">Belongs to the INP2 family.</text>
</comment>
<keyword evidence="9" id="KW-0325">Glycoprotein</keyword>
<keyword evidence="4" id="KW-0812">Transmembrane</keyword>